<dbReference type="PANTHER" id="PTHR42978:SF6">
    <property type="entry name" value="QUORUM-QUENCHING LACTONASE YTNP-RELATED"/>
    <property type="match status" value="1"/>
</dbReference>
<dbReference type="GO" id="GO:0046872">
    <property type="term" value="F:metal ion binding"/>
    <property type="evidence" value="ECO:0007669"/>
    <property type="project" value="UniProtKB-KW"/>
</dbReference>
<dbReference type="InterPro" id="IPR051013">
    <property type="entry name" value="MBL_superfamily_lactonases"/>
</dbReference>
<keyword evidence="7" id="KW-1185">Reference proteome</keyword>
<sequence length="304" mass="33022">MKPSRRAFLAGGSAAALLGLHPKFAHAELTLGDIRLDVVSDGSLTLPGGFIFDPMPKDKLAPILEKFSLSSDVLEPPCNVTLMRHGDRTVLFDVGSGPDFAPNSGILLESLDALGVAPEDVTDVVFTHAHPDHLWGLLDDFDDPLFTEATYQIGKAEWDYWMDPNTVDSIGDARASFAVGAKRRLEMIEDNITFFKDGEEIMPGVAARATFGHTPGHMAIEVRNGTEAVMILGDCIGNHHVAFEKPEWNSGSDQDQEMAAQTRLRLMDQLAAEKTRIIGYHLPGNGTGYVDKAASGYVFVPEDT</sequence>
<dbReference type="Proteomes" id="UP000244880">
    <property type="component" value="Unassembled WGS sequence"/>
</dbReference>
<protein>
    <submittedName>
        <fullName evidence="6">Putative quorum-quenching lactonase YtnP</fullName>
        <ecNumber evidence="6">3.1.1.-</ecNumber>
    </submittedName>
</protein>
<keyword evidence="4" id="KW-0862">Zinc</keyword>
<dbReference type="InterPro" id="IPR036866">
    <property type="entry name" value="RibonucZ/Hydroxyglut_hydro"/>
</dbReference>
<keyword evidence="3 6" id="KW-0378">Hydrolase</keyword>
<evidence type="ECO:0000259" key="5">
    <source>
        <dbReference type="SMART" id="SM00849"/>
    </source>
</evidence>
<evidence type="ECO:0000256" key="4">
    <source>
        <dbReference type="ARBA" id="ARBA00022833"/>
    </source>
</evidence>
<gene>
    <name evidence="6" type="primary">ytnP_1</name>
    <name evidence="6" type="ORF">ASD8599_02238</name>
</gene>
<dbReference type="OrthoDB" id="9773738at2"/>
<evidence type="ECO:0000256" key="2">
    <source>
        <dbReference type="ARBA" id="ARBA00022723"/>
    </source>
</evidence>
<dbReference type="EC" id="3.1.1.-" evidence="6"/>
<comment type="similarity">
    <text evidence="1">Belongs to the metallo-beta-lactamase superfamily.</text>
</comment>
<dbReference type="AlphaFoldDB" id="A0A2R8BEQ5"/>
<name>A0A2R8BEQ5_9RHOB</name>
<evidence type="ECO:0000256" key="3">
    <source>
        <dbReference type="ARBA" id="ARBA00022801"/>
    </source>
</evidence>
<dbReference type="SUPFAM" id="SSF56281">
    <property type="entry name" value="Metallo-hydrolase/oxidoreductase"/>
    <property type="match status" value="1"/>
</dbReference>
<dbReference type="SMART" id="SM00849">
    <property type="entry name" value="Lactamase_B"/>
    <property type="match status" value="1"/>
</dbReference>
<dbReference type="GO" id="GO:0016787">
    <property type="term" value="F:hydrolase activity"/>
    <property type="evidence" value="ECO:0007669"/>
    <property type="project" value="UniProtKB-KW"/>
</dbReference>
<keyword evidence="2" id="KW-0479">Metal-binding</keyword>
<organism evidence="6 7">
    <name type="scientific">Ascidiaceihabitans donghaensis</name>
    <dbReference type="NCBI Taxonomy" id="1510460"/>
    <lineage>
        <taxon>Bacteria</taxon>
        <taxon>Pseudomonadati</taxon>
        <taxon>Pseudomonadota</taxon>
        <taxon>Alphaproteobacteria</taxon>
        <taxon>Rhodobacterales</taxon>
        <taxon>Paracoccaceae</taxon>
        <taxon>Ascidiaceihabitans</taxon>
    </lineage>
</organism>
<evidence type="ECO:0000256" key="1">
    <source>
        <dbReference type="ARBA" id="ARBA00007749"/>
    </source>
</evidence>
<dbReference type="PROSITE" id="PS51318">
    <property type="entry name" value="TAT"/>
    <property type="match status" value="1"/>
</dbReference>
<dbReference type="InterPro" id="IPR001279">
    <property type="entry name" value="Metallo-B-lactamas"/>
</dbReference>
<dbReference type="Pfam" id="PF00753">
    <property type="entry name" value="Lactamase_B"/>
    <property type="match status" value="1"/>
</dbReference>
<evidence type="ECO:0000313" key="6">
    <source>
        <dbReference type="EMBL" id="SPH21486.1"/>
    </source>
</evidence>
<reference evidence="6 7" key="1">
    <citation type="submission" date="2018-03" db="EMBL/GenBank/DDBJ databases">
        <authorList>
            <person name="Keele B.F."/>
        </authorList>
    </citation>
    <scope>NUCLEOTIDE SEQUENCE [LARGE SCALE GENOMIC DNA]</scope>
    <source>
        <strain evidence="6 7">CECT 8599</strain>
    </source>
</reference>
<proteinExistence type="inferred from homology"/>
<dbReference type="EMBL" id="OMOR01000001">
    <property type="protein sequence ID" value="SPH21486.1"/>
    <property type="molecule type" value="Genomic_DNA"/>
</dbReference>
<evidence type="ECO:0000313" key="7">
    <source>
        <dbReference type="Proteomes" id="UP000244880"/>
    </source>
</evidence>
<dbReference type="CDD" id="cd07720">
    <property type="entry name" value="OPHC2-like_MBL-fold"/>
    <property type="match status" value="1"/>
</dbReference>
<feature type="domain" description="Metallo-beta-lactamase" evidence="5">
    <location>
        <begin position="77"/>
        <end position="281"/>
    </location>
</feature>
<dbReference type="PANTHER" id="PTHR42978">
    <property type="entry name" value="QUORUM-QUENCHING LACTONASE YTNP-RELATED-RELATED"/>
    <property type="match status" value="1"/>
</dbReference>
<dbReference type="RefSeq" id="WP_108828565.1">
    <property type="nucleotide sequence ID" value="NZ_OMOR01000001.1"/>
</dbReference>
<accession>A0A2R8BEQ5</accession>
<dbReference type="InterPro" id="IPR006311">
    <property type="entry name" value="TAT_signal"/>
</dbReference>
<dbReference type="Gene3D" id="3.60.15.10">
    <property type="entry name" value="Ribonuclease Z/Hydroxyacylglutathione hydrolase-like"/>
    <property type="match status" value="1"/>
</dbReference>